<proteinExistence type="predicted"/>
<reference evidence="1" key="1">
    <citation type="journal article" date="2020" name="Stud. Mycol.">
        <title>101 Dothideomycetes genomes: a test case for predicting lifestyles and emergence of pathogens.</title>
        <authorList>
            <person name="Haridas S."/>
            <person name="Albert R."/>
            <person name="Binder M."/>
            <person name="Bloem J."/>
            <person name="Labutti K."/>
            <person name="Salamov A."/>
            <person name="Andreopoulos B."/>
            <person name="Baker S."/>
            <person name="Barry K."/>
            <person name="Bills G."/>
            <person name="Bluhm B."/>
            <person name="Cannon C."/>
            <person name="Castanera R."/>
            <person name="Culley D."/>
            <person name="Daum C."/>
            <person name="Ezra D."/>
            <person name="Gonzalez J."/>
            <person name="Henrissat B."/>
            <person name="Kuo A."/>
            <person name="Liang C."/>
            <person name="Lipzen A."/>
            <person name="Lutzoni F."/>
            <person name="Magnuson J."/>
            <person name="Mondo S."/>
            <person name="Nolan M."/>
            <person name="Ohm R."/>
            <person name="Pangilinan J."/>
            <person name="Park H.-J."/>
            <person name="Ramirez L."/>
            <person name="Alfaro M."/>
            <person name="Sun H."/>
            <person name="Tritt A."/>
            <person name="Yoshinaga Y."/>
            <person name="Zwiers L.-H."/>
            <person name="Turgeon B."/>
            <person name="Goodwin S."/>
            <person name="Spatafora J."/>
            <person name="Crous P."/>
            <person name="Grigoriev I."/>
        </authorList>
    </citation>
    <scope>NUCLEOTIDE SEQUENCE</scope>
    <source>
        <strain evidence="1">CBS 121167</strain>
    </source>
</reference>
<dbReference type="GeneID" id="54302618"/>
<dbReference type="Pfam" id="PF26639">
    <property type="entry name" value="Het-6_barrel"/>
    <property type="match status" value="1"/>
</dbReference>
<dbReference type="EMBL" id="ML995474">
    <property type="protein sequence ID" value="KAF2147455.1"/>
    <property type="molecule type" value="Genomic_DNA"/>
</dbReference>
<dbReference type="Proteomes" id="UP000799438">
    <property type="component" value="Unassembled WGS sequence"/>
</dbReference>
<keyword evidence="2" id="KW-1185">Reference proteome</keyword>
<accession>A0A6A6BVZ4</accession>
<evidence type="ECO:0000313" key="2">
    <source>
        <dbReference type="Proteomes" id="UP000799438"/>
    </source>
</evidence>
<dbReference type="OrthoDB" id="2157530at2759"/>
<gene>
    <name evidence="1" type="ORF">K452DRAFT_331025</name>
</gene>
<dbReference type="AlphaFoldDB" id="A0A6A6BVZ4"/>
<sequence>MPSMSTVIYGGPEAQLDAFLELMFMGHKEASMTRVSYVVLSGLRLPPKLLTRIRELETPRAINSNVIQAEVAELVSRHGYRESDYFPHFFITKTGYMGVGPKHMREGDIVAILLGGRVPYLLRPRGGRFVLIGECMVAGVMSGEVIDEFDAGKRTLREFALD</sequence>
<organism evidence="1 2">
    <name type="scientific">Aplosporella prunicola CBS 121167</name>
    <dbReference type="NCBI Taxonomy" id="1176127"/>
    <lineage>
        <taxon>Eukaryota</taxon>
        <taxon>Fungi</taxon>
        <taxon>Dikarya</taxon>
        <taxon>Ascomycota</taxon>
        <taxon>Pezizomycotina</taxon>
        <taxon>Dothideomycetes</taxon>
        <taxon>Dothideomycetes incertae sedis</taxon>
        <taxon>Botryosphaeriales</taxon>
        <taxon>Aplosporellaceae</taxon>
        <taxon>Aplosporella</taxon>
    </lineage>
</organism>
<dbReference type="RefSeq" id="XP_033403163.1">
    <property type="nucleotide sequence ID" value="XM_033545122.1"/>
</dbReference>
<evidence type="ECO:0000313" key="1">
    <source>
        <dbReference type="EMBL" id="KAF2147455.1"/>
    </source>
</evidence>
<protein>
    <submittedName>
        <fullName evidence="1">Uncharacterized protein</fullName>
    </submittedName>
</protein>
<name>A0A6A6BVZ4_9PEZI</name>